<proteinExistence type="predicted"/>
<accession>A0A151IR28</accession>
<dbReference type="AlphaFoldDB" id="A0A151IR28"/>
<dbReference type="EMBL" id="KQ981145">
    <property type="protein sequence ID" value="KYN09123.1"/>
    <property type="molecule type" value="Genomic_DNA"/>
</dbReference>
<gene>
    <name evidence="2" type="ORF">ALC57_18754</name>
</gene>
<sequence length="243" mass="27329">MRKGVEGCTLEEAVVVGRQWERAETLGLRKAEDTGEEESCEGGTEGGGERDRAESERRIKYIESTLERRGRKRLGFCSRSEETGIRPHFHSVQTALGRFRSRIIGFAKIRFVTGRMRAAVLSGLIVRGLGNFRSVGVAGDGTERLSVVCRFRTVIVRVHVRTHVQTRVKHAVSACKRKTGRILDVCLFVYASLYLSFHSEDNKIQNHRFQLDAYSLRLVSSALASRNGTSQMQQHPSTSDEYP</sequence>
<evidence type="ECO:0000313" key="3">
    <source>
        <dbReference type="Proteomes" id="UP000078492"/>
    </source>
</evidence>
<feature type="region of interest" description="Disordered" evidence="1">
    <location>
        <begin position="27"/>
        <end position="54"/>
    </location>
</feature>
<evidence type="ECO:0000313" key="2">
    <source>
        <dbReference type="EMBL" id="KYN09123.1"/>
    </source>
</evidence>
<reference evidence="2 3" key="1">
    <citation type="submission" date="2015-09" db="EMBL/GenBank/DDBJ databases">
        <title>Trachymyrmex cornetzi WGS genome.</title>
        <authorList>
            <person name="Nygaard S."/>
            <person name="Hu H."/>
            <person name="Boomsma J."/>
            <person name="Zhang G."/>
        </authorList>
    </citation>
    <scope>NUCLEOTIDE SEQUENCE [LARGE SCALE GENOMIC DNA]</scope>
    <source>
        <strain evidence="2">Tcor2-1</strain>
        <tissue evidence="2">Whole body</tissue>
    </source>
</reference>
<protein>
    <submittedName>
        <fullName evidence="2">Uncharacterized protein</fullName>
    </submittedName>
</protein>
<keyword evidence="3" id="KW-1185">Reference proteome</keyword>
<organism evidence="2 3">
    <name type="scientific">Trachymyrmex cornetzi</name>
    <dbReference type="NCBI Taxonomy" id="471704"/>
    <lineage>
        <taxon>Eukaryota</taxon>
        <taxon>Metazoa</taxon>
        <taxon>Ecdysozoa</taxon>
        <taxon>Arthropoda</taxon>
        <taxon>Hexapoda</taxon>
        <taxon>Insecta</taxon>
        <taxon>Pterygota</taxon>
        <taxon>Neoptera</taxon>
        <taxon>Endopterygota</taxon>
        <taxon>Hymenoptera</taxon>
        <taxon>Apocrita</taxon>
        <taxon>Aculeata</taxon>
        <taxon>Formicoidea</taxon>
        <taxon>Formicidae</taxon>
        <taxon>Myrmicinae</taxon>
        <taxon>Trachymyrmex</taxon>
    </lineage>
</organism>
<evidence type="ECO:0000256" key="1">
    <source>
        <dbReference type="SAM" id="MobiDB-lite"/>
    </source>
</evidence>
<name>A0A151IR28_9HYME</name>
<dbReference type="Proteomes" id="UP000078492">
    <property type="component" value="Unassembled WGS sequence"/>
</dbReference>